<evidence type="ECO:0000313" key="3">
    <source>
        <dbReference type="Proteomes" id="UP000076871"/>
    </source>
</evidence>
<dbReference type="EMBL" id="KV427631">
    <property type="protein sequence ID" value="KZT05290.1"/>
    <property type="molecule type" value="Genomic_DNA"/>
</dbReference>
<keyword evidence="3" id="KW-1185">Reference proteome</keyword>
<protein>
    <submittedName>
        <fullName evidence="2">Uncharacterized protein</fullName>
    </submittedName>
</protein>
<name>A0A165DNS8_9APHY</name>
<gene>
    <name evidence="2" type="ORF">LAESUDRAFT_760460</name>
</gene>
<dbReference type="InParanoid" id="A0A165DNS8"/>
<reference evidence="2 3" key="1">
    <citation type="journal article" date="2016" name="Mol. Biol. Evol.">
        <title>Comparative Genomics of Early-Diverging Mushroom-Forming Fungi Provides Insights into the Origins of Lignocellulose Decay Capabilities.</title>
        <authorList>
            <person name="Nagy L.G."/>
            <person name="Riley R."/>
            <person name="Tritt A."/>
            <person name="Adam C."/>
            <person name="Daum C."/>
            <person name="Floudas D."/>
            <person name="Sun H."/>
            <person name="Yadav J.S."/>
            <person name="Pangilinan J."/>
            <person name="Larsson K.H."/>
            <person name="Matsuura K."/>
            <person name="Barry K."/>
            <person name="Labutti K."/>
            <person name="Kuo R."/>
            <person name="Ohm R.A."/>
            <person name="Bhattacharya S.S."/>
            <person name="Shirouzu T."/>
            <person name="Yoshinaga Y."/>
            <person name="Martin F.M."/>
            <person name="Grigoriev I.V."/>
            <person name="Hibbett D.S."/>
        </authorList>
    </citation>
    <scope>NUCLEOTIDE SEQUENCE [LARGE SCALE GENOMIC DNA]</scope>
    <source>
        <strain evidence="2 3">93-53</strain>
    </source>
</reference>
<evidence type="ECO:0000256" key="1">
    <source>
        <dbReference type="SAM" id="MobiDB-lite"/>
    </source>
</evidence>
<dbReference type="GeneID" id="63829772"/>
<dbReference type="Proteomes" id="UP000076871">
    <property type="component" value="Unassembled WGS sequence"/>
</dbReference>
<organism evidence="2 3">
    <name type="scientific">Laetiporus sulphureus 93-53</name>
    <dbReference type="NCBI Taxonomy" id="1314785"/>
    <lineage>
        <taxon>Eukaryota</taxon>
        <taxon>Fungi</taxon>
        <taxon>Dikarya</taxon>
        <taxon>Basidiomycota</taxon>
        <taxon>Agaricomycotina</taxon>
        <taxon>Agaricomycetes</taxon>
        <taxon>Polyporales</taxon>
        <taxon>Laetiporus</taxon>
    </lineage>
</organism>
<accession>A0A165DNS8</accession>
<evidence type="ECO:0000313" key="2">
    <source>
        <dbReference type="EMBL" id="KZT05290.1"/>
    </source>
</evidence>
<proteinExistence type="predicted"/>
<feature type="compositionally biased region" description="Basic and acidic residues" evidence="1">
    <location>
        <begin position="52"/>
        <end position="69"/>
    </location>
</feature>
<feature type="compositionally biased region" description="Basic and acidic residues" evidence="1">
    <location>
        <begin position="76"/>
        <end position="86"/>
    </location>
</feature>
<dbReference type="AlphaFoldDB" id="A0A165DNS8"/>
<feature type="region of interest" description="Disordered" evidence="1">
    <location>
        <begin position="31"/>
        <end position="86"/>
    </location>
</feature>
<sequence length="167" mass="18609">MFAAGRDTKWMRHRNGIRIVRRVSGTVINQLRPAAKQNQMGSGWRPQSPLGEEERGRGGDRRRTPDRTHKGSGGRARLETTEHADSFDRVASAKRTPVISPAPAVSAYASYFPQSATRLAGTQLSPNRCVVHSETRNHEHGTEPPPILILMITPLAKRYDLYLTSSR</sequence>
<dbReference type="RefSeq" id="XP_040763030.1">
    <property type="nucleotide sequence ID" value="XM_040912744.1"/>
</dbReference>